<evidence type="ECO:0000313" key="2">
    <source>
        <dbReference type="Proteomes" id="UP000093053"/>
    </source>
</evidence>
<accession>A0A1B2HV96</accession>
<dbReference type="STRING" id="1586287.BBK82_42705"/>
<evidence type="ECO:0000313" key="1">
    <source>
        <dbReference type="EMBL" id="ANZ41670.1"/>
    </source>
</evidence>
<dbReference type="AlphaFoldDB" id="A0A1B2HV96"/>
<dbReference type="EMBL" id="CP016793">
    <property type="protein sequence ID" value="ANZ41670.1"/>
    <property type="molecule type" value="Genomic_DNA"/>
</dbReference>
<sequence>MVDNVGIAVKAPVETLELDEWRRSALLRRPSKPVRAQTALTNALFAVMDHSDTLAAVARVPG</sequence>
<keyword evidence="2" id="KW-1185">Reference proteome</keyword>
<dbReference type="Proteomes" id="UP000093053">
    <property type="component" value="Chromosome"/>
</dbReference>
<name>A0A1B2HV96_9PSEU</name>
<gene>
    <name evidence="1" type="ORF">BBK82_42705</name>
</gene>
<dbReference type="KEGG" id="led:BBK82_42705"/>
<organism evidence="1 2">
    <name type="scientific">Lentzea guizhouensis</name>
    <dbReference type="NCBI Taxonomy" id="1586287"/>
    <lineage>
        <taxon>Bacteria</taxon>
        <taxon>Bacillati</taxon>
        <taxon>Actinomycetota</taxon>
        <taxon>Actinomycetes</taxon>
        <taxon>Pseudonocardiales</taxon>
        <taxon>Pseudonocardiaceae</taxon>
        <taxon>Lentzea</taxon>
    </lineage>
</organism>
<dbReference type="RefSeq" id="WP_065920005.1">
    <property type="nucleotide sequence ID" value="NZ_CP016793.1"/>
</dbReference>
<proteinExistence type="predicted"/>
<reference evidence="1 2" key="1">
    <citation type="submission" date="2016-07" db="EMBL/GenBank/DDBJ databases">
        <title>Complete genome sequence of the Lentzea guizhouensis DHS C013.</title>
        <authorList>
            <person name="Cao C."/>
        </authorList>
    </citation>
    <scope>NUCLEOTIDE SEQUENCE [LARGE SCALE GENOMIC DNA]</scope>
    <source>
        <strain evidence="1 2">DHS C013</strain>
    </source>
</reference>
<protein>
    <submittedName>
        <fullName evidence="1">Uncharacterized protein</fullName>
    </submittedName>
</protein>